<keyword evidence="3" id="KW-1185">Reference proteome</keyword>
<accession>A0A6A5RHM7</accession>
<evidence type="ECO:0000313" key="2">
    <source>
        <dbReference type="EMBL" id="KAF1927059.1"/>
    </source>
</evidence>
<evidence type="ECO:0000313" key="3">
    <source>
        <dbReference type="Proteomes" id="UP000800082"/>
    </source>
</evidence>
<dbReference type="EMBL" id="ML978974">
    <property type="protein sequence ID" value="KAF1927059.1"/>
    <property type="molecule type" value="Genomic_DNA"/>
</dbReference>
<dbReference type="GeneID" id="54345628"/>
<gene>
    <name evidence="2" type="ORF">M421DRAFT_189906</name>
</gene>
<dbReference type="AlphaFoldDB" id="A0A6A5RHM7"/>
<feature type="region of interest" description="Disordered" evidence="1">
    <location>
        <begin position="64"/>
        <end position="120"/>
    </location>
</feature>
<organism evidence="2 3">
    <name type="scientific">Didymella exigua CBS 183.55</name>
    <dbReference type="NCBI Taxonomy" id="1150837"/>
    <lineage>
        <taxon>Eukaryota</taxon>
        <taxon>Fungi</taxon>
        <taxon>Dikarya</taxon>
        <taxon>Ascomycota</taxon>
        <taxon>Pezizomycotina</taxon>
        <taxon>Dothideomycetes</taxon>
        <taxon>Pleosporomycetidae</taxon>
        <taxon>Pleosporales</taxon>
        <taxon>Pleosporineae</taxon>
        <taxon>Didymellaceae</taxon>
        <taxon>Didymella</taxon>
    </lineage>
</organism>
<name>A0A6A5RHM7_9PLEO</name>
<sequence length="147" mass="15555">MALALHNILNSVDTDCAWWMPASSKPAQPAHVTCSTTLKHQPPRAANSTVPLLLKDCTCFRHPPSSSEAPLNALHPPTTPAAPPGPAHRSAARASPRTRQRPVKTRSDENPGCSRRGPSLSVALAIGTGGFGTALVDLRDTRSARRS</sequence>
<proteinExistence type="predicted"/>
<protein>
    <submittedName>
        <fullName evidence="2">Uncharacterized protein</fullName>
    </submittedName>
</protein>
<dbReference type="Proteomes" id="UP000800082">
    <property type="component" value="Unassembled WGS sequence"/>
</dbReference>
<reference evidence="2" key="1">
    <citation type="journal article" date="2020" name="Stud. Mycol.">
        <title>101 Dothideomycetes genomes: a test case for predicting lifestyles and emergence of pathogens.</title>
        <authorList>
            <person name="Haridas S."/>
            <person name="Albert R."/>
            <person name="Binder M."/>
            <person name="Bloem J."/>
            <person name="Labutti K."/>
            <person name="Salamov A."/>
            <person name="Andreopoulos B."/>
            <person name="Baker S."/>
            <person name="Barry K."/>
            <person name="Bills G."/>
            <person name="Bluhm B."/>
            <person name="Cannon C."/>
            <person name="Castanera R."/>
            <person name="Culley D."/>
            <person name="Daum C."/>
            <person name="Ezra D."/>
            <person name="Gonzalez J."/>
            <person name="Henrissat B."/>
            <person name="Kuo A."/>
            <person name="Liang C."/>
            <person name="Lipzen A."/>
            <person name="Lutzoni F."/>
            <person name="Magnuson J."/>
            <person name="Mondo S."/>
            <person name="Nolan M."/>
            <person name="Ohm R."/>
            <person name="Pangilinan J."/>
            <person name="Park H.-J."/>
            <person name="Ramirez L."/>
            <person name="Alfaro M."/>
            <person name="Sun H."/>
            <person name="Tritt A."/>
            <person name="Yoshinaga Y."/>
            <person name="Zwiers L.-H."/>
            <person name="Turgeon B."/>
            <person name="Goodwin S."/>
            <person name="Spatafora J."/>
            <person name="Crous P."/>
            <person name="Grigoriev I."/>
        </authorList>
    </citation>
    <scope>NUCLEOTIDE SEQUENCE</scope>
    <source>
        <strain evidence="2">CBS 183.55</strain>
    </source>
</reference>
<dbReference type="RefSeq" id="XP_033447311.1">
    <property type="nucleotide sequence ID" value="XM_033587981.1"/>
</dbReference>
<evidence type="ECO:0000256" key="1">
    <source>
        <dbReference type="SAM" id="MobiDB-lite"/>
    </source>
</evidence>
<feature type="compositionally biased region" description="Pro residues" evidence="1">
    <location>
        <begin position="77"/>
        <end position="86"/>
    </location>
</feature>